<gene>
    <name evidence="1" type="ORF">FAZ98_30135</name>
</gene>
<reference evidence="1 2" key="1">
    <citation type="submission" date="2019-12" db="EMBL/GenBank/DDBJ databases">
        <title>Paraburkholderia acidiphila 7Q-K02 sp. nov and Paraburkholderia acidisoli DHF22 sp. nov., two strains isolated from forest soil.</title>
        <authorList>
            <person name="Gao Z."/>
            <person name="Qiu L."/>
        </authorList>
    </citation>
    <scope>NUCLEOTIDE SEQUENCE [LARGE SCALE GENOMIC DNA]</scope>
    <source>
        <strain evidence="1 2">DHF22</strain>
    </source>
</reference>
<evidence type="ECO:0000313" key="1">
    <source>
        <dbReference type="EMBL" id="QGZ66078.1"/>
    </source>
</evidence>
<evidence type="ECO:0000313" key="2">
    <source>
        <dbReference type="Proteomes" id="UP000433577"/>
    </source>
</evidence>
<dbReference type="AlphaFoldDB" id="A0A7Z2GQJ6"/>
<organism evidence="1 2">
    <name type="scientific">Paraburkholderia acidisoli</name>
    <dbReference type="NCBI Taxonomy" id="2571748"/>
    <lineage>
        <taxon>Bacteria</taxon>
        <taxon>Pseudomonadati</taxon>
        <taxon>Pseudomonadota</taxon>
        <taxon>Betaproteobacteria</taxon>
        <taxon>Burkholderiales</taxon>
        <taxon>Burkholderiaceae</taxon>
        <taxon>Paraburkholderia</taxon>
    </lineage>
</organism>
<dbReference type="Proteomes" id="UP000433577">
    <property type="component" value="Chromosome 4"/>
</dbReference>
<proteinExistence type="predicted"/>
<name>A0A7Z2GQJ6_9BURK</name>
<dbReference type="EMBL" id="CP046916">
    <property type="protein sequence ID" value="QGZ66078.1"/>
    <property type="molecule type" value="Genomic_DNA"/>
</dbReference>
<keyword evidence="2" id="KW-1185">Reference proteome</keyword>
<sequence>MFDIPLQHIDGDVFFHYPIGGRTHQIQVTSACLCDIFSSDGSQEGNEISTRENVEEILRVAAHKVYRGTLSPVTVKPTDF</sequence>
<protein>
    <submittedName>
        <fullName evidence="1">Uncharacterized protein</fullName>
    </submittedName>
</protein>
<accession>A0A7Z2GQJ6</accession>
<dbReference type="KEGG" id="pacs:FAZ98_30135"/>
<dbReference type="OrthoDB" id="9034750at2"/>
<dbReference type="RefSeq" id="WP_158957174.1">
    <property type="nucleotide sequence ID" value="NZ_CP046916.1"/>
</dbReference>